<keyword evidence="3" id="KW-1185">Reference proteome</keyword>
<feature type="transmembrane region" description="Helical" evidence="1">
    <location>
        <begin position="9"/>
        <end position="29"/>
    </location>
</feature>
<dbReference type="InterPro" id="IPR019649">
    <property type="entry name" value="DUF2512"/>
</dbReference>
<accession>A0A7I8DD01</accession>
<keyword evidence="1" id="KW-1133">Transmembrane helix</keyword>
<dbReference type="Pfam" id="PF10710">
    <property type="entry name" value="DUF2512"/>
    <property type="match status" value="1"/>
</dbReference>
<dbReference type="EMBL" id="AP023366">
    <property type="protein sequence ID" value="BCJ88093.1"/>
    <property type="molecule type" value="Genomic_DNA"/>
</dbReference>
<feature type="transmembrane region" description="Helical" evidence="1">
    <location>
        <begin position="91"/>
        <end position="110"/>
    </location>
</feature>
<dbReference type="AlphaFoldDB" id="A0A7I8DD01"/>
<gene>
    <name evidence="2" type="ORF">skT53_30780</name>
</gene>
<dbReference type="RefSeq" id="WP_200758753.1">
    <property type="nucleotide sequence ID" value="NZ_AP023366.1"/>
</dbReference>
<evidence type="ECO:0000313" key="3">
    <source>
        <dbReference type="Proteomes" id="UP000593802"/>
    </source>
</evidence>
<sequence>MRYGMITSFLIKWVAVTAAVWFTSLFFPLHGTMNFGHVLLIGTVISIIGYISDLVISPAANQMVAIVADFVLAALIAYMGNYLLFGMNVTWTFAVILGLIVAGVEIFYHAKFVTAVNRR</sequence>
<name>A0A7I8DD01_9BACL</name>
<keyword evidence="1" id="KW-0812">Transmembrane</keyword>
<evidence type="ECO:0000256" key="1">
    <source>
        <dbReference type="SAM" id="Phobius"/>
    </source>
</evidence>
<feature type="transmembrane region" description="Helical" evidence="1">
    <location>
        <begin position="63"/>
        <end position="85"/>
    </location>
</feature>
<dbReference type="Proteomes" id="UP000593802">
    <property type="component" value="Chromosome"/>
</dbReference>
<reference evidence="2 3" key="1">
    <citation type="submission" date="2020-08" db="EMBL/GenBank/DDBJ databases">
        <title>Complete Genome Sequence of Effusibacillus dendaii Strain skT53, Isolated from Farmland soil.</title>
        <authorList>
            <person name="Konishi T."/>
            <person name="Kawasaki H."/>
        </authorList>
    </citation>
    <scope>NUCLEOTIDE SEQUENCE [LARGE SCALE GENOMIC DNA]</scope>
    <source>
        <strain evidence="3">skT53</strain>
    </source>
</reference>
<keyword evidence="1" id="KW-0472">Membrane</keyword>
<organism evidence="2 3">
    <name type="scientific">Effusibacillus dendaii</name>
    <dbReference type="NCBI Taxonomy" id="2743772"/>
    <lineage>
        <taxon>Bacteria</taxon>
        <taxon>Bacillati</taxon>
        <taxon>Bacillota</taxon>
        <taxon>Bacilli</taxon>
        <taxon>Bacillales</taxon>
        <taxon>Alicyclobacillaceae</taxon>
        <taxon>Effusibacillus</taxon>
    </lineage>
</organism>
<dbReference type="KEGG" id="eff:skT53_30780"/>
<evidence type="ECO:0000313" key="2">
    <source>
        <dbReference type="EMBL" id="BCJ88093.1"/>
    </source>
</evidence>
<proteinExistence type="predicted"/>
<protein>
    <recommendedName>
        <fullName evidence="4">DUF2512 family protein</fullName>
    </recommendedName>
</protein>
<evidence type="ECO:0008006" key="4">
    <source>
        <dbReference type="Google" id="ProtNLM"/>
    </source>
</evidence>
<feature type="transmembrane region" description="Helical" evidence="1">
    <location>
        <begin position="35"/>
        <end position="56"/>
    </location>
</feature>